<dbReference type="GO" id="GO:0003676">
    <property type="term" value="F:nucleic acid binding"/>
    <property type="evidence" value="ECO:0007669"/>
    <property type="project" value="InterPro"/>
</dbReference>
<dbReference type="Pfam" id="PF00929">
    <property type="entry name" value="RNase_T"/>
    <property type="match status" value="1"/>
</dbReference>
<dbReference type="GO" id="GO:0008408">
    <property type="term" value="F:3'-5' exonuclease activity"/>
    <property type="evidence" value="ECO:0007669"/>
    <property type="project" value="TreeGrafter"/>
</dbReference>
<keyword evidence="3" id="KW-0269">Exonuclease</keyword>
<protein>
    <submittedName>
        <fullName evidence="6">DNA polymerase-3 subunit epsilon</fullName>
    </submittedName>
</protein>
<dbReference type="InterPro" id="IPR036397">
    <property type="entry name" value="RNaseH_sf"/>
</dbReference>
<dbReference type="CDD" id="cd06127">
    <property type="entry name" value="DEDDh"/>
    <property type="match status" value="1"/>
</dbReference>
<feature type="region of interest" description="Disordered" evidence="4">
    <location>
        <begin position="229"/>
        <end position="267"/>
    </location>
</feature>
<dbReference type="NCBIfam" id="NF005927">
    <property type="entry name" value="PRK07942.1"/>
    <property type="match status" value="1"/>
</dbReference>
<evidence type="ECO:0000256" key="2">
    <source>
        <dbReference type="ARBA" id="ARBA00022801"/>
    </source>
</evidence>
<reference evidence="7" key="1">
    <citation type="submission" date="2016-10" db="EMBL/GenBank/DDBJ databases">
        <authorList>
            <person name="Varghese N."/>
            <person name="Submissions S."/>
        </authorList>
    </citation>
    <scope>NUCLEOTIDE SEQUENCE [LARGE SCALE GENOMIC DNA]</scope>
    <source>
        <strain evidence="7">CGMCC 4.3504</strain>
    </source>
</reference>
<evidence type="ECO:0000256" key="1">
    <source>
        <dbReference type="ARBA" id="ARBA00022722"/>
    </source>
</evidence>
<dbReference type="PANTHER" id="PTHR30231">
    <property type="entry name" value="DNA POLYMERASE III SUBUNIT EPSILON"/>
    <property type="match status" value="1"/>
</dbReference>
<keyword evidence="2" id="KW-0378">Hydrolase</keyword>
<evidence type="ECO:0000313" key="7">
    <source>
        <dbReference type="Proteomes" id="UP000182100"/>
    </source>
</evidence>
<name>A0A1G6LLH1_9ACTN</name>
<dbReference type="Gene3D" id="3.30.420.10">
    <property type="entry name" value="Ribonuclease H-like superfamily/Ribonuclease H"/>
    <property type="match status" value="1"/>
</dbReference>
<keyword evidence="1" id="KW-0540">Nuclease</keyword>
<evidence type="ECO:0000313" key="6">
    <source>
        <dbReference type="EMBL" id="SDC43907.1"/>
    </source>
</evidence>
<evidence type="ECO:0000256" key="4">
    <source>
        <dbReference type="SAM" id="MobiDB-lite"/>
    </source>
</evidence>
<dbReference type="GO" id="GO:0005829">
    <property type="term" value="C:cytosol"/>
    <property type="evidence" value="ECO:0007669"/>
    <property type="project" value="TreeGrafter"/>
</dbReference>
<feature type="domain" description="Exonuclease" evidence="5">
    <location>
        <begin position="7"/>
        <end position="188"/>
    </location>
</feature>
<dbReference type="PANTHER" id="PTHR30231:SF4">
    <property type="entry name" value="PROTEIN NEN2"/>
    <property type="match status" value="1"/>
</dbReference>
<dbReference type="SMART" id="SM00479">
    <property type="entry name" value="EXOIII"/>
    <property type="match status" value="1"/>
</dbReference>
<dbReference type="InterPro" id="IPR013520">
    <property type="entry name" value="Ribonucl_H"/>
</dbReference>
<proteinExistence type="predicted"/>
<evidence type="ECO:0000259" key="5">
    <source>
        <dbReference type="SMART" id="SM00479"/>
    </source>
</evidence>
<organism evidence="6 7">
    <name type="scientific">Streptomyces prasinopilosus</name>
    <dbReference type="NCBI Taxonomy" id="67344"/>
    <lineage>
        <taxon>Bacteria</taxon>
        <taxon>Bacillati</taxon>
        <taxon>Actinomycetota</taxon>
        <taxon>Actinomycetes</taxon>
        <taxon>Kitasatosporales</taxon>
        <taxon>Streptomycetaceae</taxon>
        <taxon>Streptomyces</taxon>
    </lineage>
</organism>
<dbReference type="SUPFAM" id="SSF53098">
    <property type="entry name" value="Ribonuclease H-like"/>
    <property type="match status" value="1"/>
</dbReference>
<dbReference type="EMBL" id="FMZK01000002">
    <property type="protein sequence ID" value="SDC43907.1"/>
    <property type="molecule type" value="Genomic_DNA"/>
</dbReference>
<keyword evidence="7" id="KW-1185">Reference proteome</keyword>
<evidence type="ECO:0000256" key="3">
    <source>
        <dbReference type="ARBA" id="ARBA00022839"/>
    </source>
</evidence>
<dbReference type="AlphaFoldDB" id="A0A1G6LLH1"/>
<dbReference type="RefSeq" id="WP_079039758.1">
    <property type="nucleotide sequence ID" value="NZ_FMZK01000002.1"/>
</dbReference>
<dbReference type="InterPro" id="IPR012337">
    <property type="entry name" value="RNaseH-like_sf"/>
</dbReference>
<accession>A0A1G6LLH1</accession>
<sequence>MSWITGPLVAFDLETTGTDVETDRIVTAAVVRLEPDGAVSAERTWLLDPGVAIPEQASAIHGISTDHAREHGVPPASAVEDIARAVTEVLRSGTPVVVMNARYDLSLLDRECRRHGLESVTERLGGVPSPVIDPLVLDKHVDRYRKGRRALHALCAHYGVSLDDAHDARADAVAAARVVRRMGEKYQSVGAMSLTALQELQVRAAAGQAASLQAYLRRTADPAAVVEPAWPVVPRSPRTGPAETPREREPGGPETAPPSGTAPGQAP</sequence>
<dbReference type="STRING" id="67344.SAMN05216505_102161"/>
<feature type="compositionally biased region" description="Low complexity" evidence="4">
    <location>
        <begin position="229"/>
        <end position="243"/>
    </location>
</feature>
<gene>
    <name evidence="6" type="ORF">SAMN05216505_102161</name>
</gene>
<dbReference type="Proteomes" id="UP000182100">
    <property type="component" value="Unassembled WGS sequence"/>
</dbReference>